<gene>
    <name evidence="2" type="ORF">MENT_LOCUS832</name>
</gene>
<organism evidence="2 3">
    <name type="scientific">Meloidogyne enterolobii</name>
    <name type="common">Root-knot nematode worm</name>
    <name type="synonym">Meloidogyne mayaguensis</name>
    <dbReference type="NCBI Taxonomy" id="390850"/>
    <lineage>
        <taxon>Eukaryota</taxon>
        <taxon>Metazoa</taxon>
        <taxon>Ecdysozoa</taxon>
        <taxon>Nematoda</taxon>
        <taxon>Chromadorea</taxon>
        <taxon>Rhabditida</taxon>
        <taxon>Tylenchina</taxon>
        <taxon>Tylenchomorpha</taxon>
        <taxon>Tylenchoidea</taxon>
        <taxon>Meloidogynidae</taxon>
        <taxon>Meloidogyninae</taxon>
        <taxon>Meloidogyne</taxon>
    </lineage>
</organism>
<proteinExistence type="predicted"/>
<keyword evidence="1" id="KW-1133">Transmembrane helix</keyword>
<dbReference type="Proteomes" id="UP000580250">
    <property type="component" value="Unassembled WGS sequence"/>
</dbReference>
<keyword evidence="1" id="KW-0472">Membrane</keyword>
<evidence type="ECO:0000256" key="1">
    <source>
        <dbReference type="SAM" id="Phobius"/>
    </source>
</evidence>
<dbReference type="EMBL" id="CAJEWN010000003">
    <property type="protein sequence ID" value="CAD2124580.1"/>
    <property type="molecule type" value="Genomic_DNA"/>
</dbReference>
<evidence type="ECO:0000313" key="3">
    <source>
        <dbReference type="Proteomes" id="UP000580250"/>
    </source>
</evidence>
<dbReference type="AlphaFoldDB" id="A0A6V7TKL7"/>
<name>A0A6V7TKL7_MELEN</name>
<feature type="transmembrane region" description="Helical" evidence="1">
    <location>
        <begin position="6"/>
        <end position="24"/>
    </location>
</feature>
<evidence type="ECO:0000313" key="2">
    <source>
        <dbReference type="EMBL" id="CAD2124580.1"/>
    </source>
</evidence>
<sequence length="54" mass="6718">MVNYFYPLLLYPLFLGSTLLFTVFDKKYGTYILSKVEMEEMRDEERITRDERRW</sequence>
<accession>A0A6V7TKL7</accession>
<comment type="caution">
    <text evidence="2">The sequence shown here is derived from an EMBL/GenBank/DDBJ whole genome shotgun (WGS) entry which is preliminary data.</text>
</comment>
<reference evidence="2 3" key="1">
    <citation type="submission" date="2020-08" db="EMBL/GenBank/DDBJ databases">
        <authorList>
            <person name="Koutsovoulos G."/>
            <person name="Danchin GJ E."/>
        </authorList>
    </citation>
    <scope>NUCLEOTIDE SEQUENCE [LARGE SCALE GENOMIC DNA]</scope>
</reference>
<keyword evidence="1" id="KW-0812">Transmembrane</keyword>
<protein>
    <submittedName>
        <fullName evidence="2">Uncharacterized protein</fullName>
    </submittedName>
</protein>